<sequence length="1110" mass="127467">MSIFKPRNSGIDKKQATAEPEDNLSYSSIAKQHTISTTQELTKNEHYCVSSLPALPSVFKTHSTSFINGYSDCESNYSLVINEDSIFVWSYKLTDSIPLSIEFPIDKSRFKLPMAILTRPSSGTGQDPGLIIIDGISGLVKFYESVQHAPSLGLINDKSLELNLPLKKNECIVVAENIEPSGIVIATNFNRCLLISLRDFKSKPQLGYLELLNNQSFLQKLFNNSSSNGETFDNDIVAIRSGKISNHGTCQEIIVLDSSGGFHLYTYNLFSANGSPYIDKKKSFKQYISIDVNEYPGMLLDQQLEFLDIWPIDQTTTNSTNDEEEDDDEAEEGERYYLALVNIQDDLYLITLKINRSGSLPIGSHKLKTAPSYDNTINKPRLYLPKPEKTAFVIIDNSIILTDLNISYLTESLSTKRSNSYYYYKPRWEDIIRFKSSVEFIGNGYENQSANSNPAIVLITKNFGVIRVEKFPESQDIDNEVVTDPLTVVKSHIEQAIFYSDIEEIDFDLIQRFDSEIITKAIQSIIQEILDSTSAYLPKTLPSISDLTSLKVKLYKTLIEYVERNGFNQSVIPQIVENLEKSDVAYQLWTIIDETDSLKQVLQKQVGDLREFFTHKISNINQVLTQFIEELGKENLPVLQLIVNTLYQGVYLNDVKYIKNEIVKSWIFETHLIVRTQEIFTREFVVDSIGIDNTKSKDALKLVEVLYYFVNEAISYMKVTSSSTEDNKQLEDYQKWYNEIKYYWIEVLLQFDLIQESIEIGEKYQDFASLARILDYQKTIKNIPLEELNYIKYFEKFGYEFASCVYDYYLKNNQIQSLLLDFIDYKSYLLKYFNEKPIKTSNVSWIRYLLDSQFNQASDALITSAQKQPPLKLQDQQIKYSLAKLCAIAANDDKDNLNDINNQLLVIKYQKLTNNEIGRIEAIPKGTFIKSYINAKITKEYQNSSLIDQYYEKLVKNLQLSSIELINLLTTIKPSLLNKESFGYAFKTAQSIINQSLSDYYSALVLIRLLTIGDEDDDNIKDMNSSSDAKLREMATDSILFKTLTSDPNAISKLDQLLINPSLIQNDNDQYQDDLVIRQFNESLIMKLIERLNDNKFKLWVESVKEQARL</sequence>
<dbReference type="RefSeq" id="XP_002547180.1">
    <property type="nucleotide sequence ID" value="XM_002547134.1"/>
</dbReference>
<keyword evidence="4" id="KW-0539">Nucleus</keyword>
<evidence type="ECO:0000313" key="7">
    <source>
        <dbReference type="Proteomes" id="UP000002037"/>
    </source>
</evidence>
<evidence type="ECO:0000256" key="1">
    <source>
        <dbReference type="ARBA" id="ARBA00004123"/>
    </source>
</evidence>
<dbReference type="VEuPathDB" id="FungiDB:CTRG_01486"/>
<gene>
    <name evidence="6" type="ORF">CTRG_01486</name>
</gene>
<dbReference type="Gene3D" id="2.130.10.10">
    <property type="entry name" value="YVTN repeat-like/Quinoprotein amine dehydrogenase"/>
    <property type="match status" value="1"/>
</dbReference>
<dbReference type="GO" id="GO:0006606">
    <property type="term" value="P:protein import into nucleus"/>
    <property type="evidence" value="ECO:0007669"/>
    <property type="project" value="TreeGrafter"/>
</dbReference>
<dbReference type="KEGG" id="ctp:CTRG_01486"/>
<dbReference type="InterPro" id="IPR037624">
    <property type="entry name" value="Nup133-like"/>
</dbReference>
<dbReference type="EMBL" id="GG692396">
    <property type="protein sequence ID" value="EER34625.1"/>
    <property type="molecule type" value="Genomic_DNA"/>
</dbReference>
<dbReference type="STRING" id="294747.C5M6K5"/>
<dbReference type="PANTHER" id="PTHR13405:SF11">
    <property type="entry name" value="NUCLEAR PORE COMPLEX PROTEIN NUP133"/>
    <property type="match status" value="1"/>
</dbReference>
<protein>
    <recommendedName>
        <fullName evidence="5">Nucleoporin Nup133/Nup155-like N-terminal domain-containing protein</fullName>
    </recommendedName>
</protein>
<keyword evidence="3" id="KW-0813">Transport</keyword>
<dbReference type="OrthoDB" id="103454at2759"/>
<organism evidence="6 7">
    <name type="scientific">Candida tropicalis (strain ATCC MYA-3404 / T1)</name>
    <name type="common">Yeast</name>
    <dbReference type="NCBI Taxonomy" id="294747"/>
    <lineage>
        <taxon>Eukaryota</taxon>
        <taxon>Fungi</taxon>
        <taxon>Dikarya</taxon>
        <taxon>Ascomycota</taxon>
        <taxon>Saccharomycotina</taxon>
        <taxon>Pichiomycetes</taxon>
        <taxon>Debaryomycetaceae</taxon>
        <taxon>Candida/Lodderomyces clade</taxon>
        <taxon>Candida</taxon>
    </lineage>
</organism>
<evidence type="ECO:0000259" key="5">
    <source>
        <dbReference type="Pfam" id="PF08801"/>
    </source>
</evidence>
<evidence type="ECO:0000256" key="3">
    <source>
        <dbReference type="ARBA" id="ARBA00022448"/>
    </source>
</evidence>
<dbReference type="HOGENOM" id="CLU_002493_1_0_1"/>
<dbReference type="GO" id="GO:0000972">
    <property type="term" value="P:transcription-dependent tethering of RNA polymerase II gene DNA at nuclear periphery"/>
    <property type="evidence" value="ECO:0007669"/>
    <property type="project" value="TreeGrafter"/>
</dbReference>
<dbReference type="PANTHER" id="PTHR13405">
    <property type="entry name" value="NUCLEAR PORE COMPLEX PROTEIN NUP133"/>
    <property type="match status" value="1"/>
</dbReference>
<proteinExistence type="inferred from homology"/>
<dbReference type="InterPro" id="IPR014908">
    <property type="entry name" value="Nucleoporin_Nup133/Nup155_N"/>
</dbReference>
<dbReference type="GeneID" id="8301374"/>
<dbReference type="eggNOG" id="KOG4121">
    <property type="taxonomic scope" value="Eukaryota"/>
</dbReference>
<comment type="similarity">
    <text evidence="2">Belongs to the nucleoporin Nup133 family.</text>
</comment>
<dbReference type="GO" id="GO:0016973">
    <property type="term" value="P:poly(A)+ mRNA export from nucleus"/>
    <property type="evidence" value="ECO:0007669"/>
    <property type="project" value="TreeGrafter"/>
</dbReference>
<dbReference type="Gene3D" id="1.20.58.1380">
    <property type="match status" value="1"/>
</dbReference>
<dbReference type="GO" id="GO:0017056">
    <property type="term" value="F:structural constituent of nuclear pore"/>
    <property type="evidence" value="ECO:0007669"/>
    <property type="project" value="InterPro"/>
</dbReference>
<dbReference type="Proteomes" id="UP000002037">
    <property type="component" value="Unassembled WGS sequence"/>
</dbReference>
<accession>C5M6K5</accession>
<dbReference type="GO" id="GO:0031080">
    <property type="term" value="C:nuclear pore outer ring"/>
    <property type="evidence" value="ECO:0007669"/>
    <property type="project" value="TreeGrafter"/>
</dbReference>
<feature type="domain" description="Nucleoporin Nup133/Nup155-like N-terminal" evidence="5">
    <location>
        <begin position="42"/>
        <end position="467"/>
    </location>
</feature>
<evidence type="ECO:0000256" key="4">
    <source>
        <dbReference type="ARBA" id="ARBA00023242"/>
    </source>
</evidence>
<keyword evidence="7" id="KW-1185">Reference proteome</keyword>
<evidence type="ECO:0000256" key="2">
    <source>
        <dbReference type="ARBA" id="ARBA00005569"/>
    </source>
</evidence>
<dbReference type="InterPro" id="IPR015943">
    <property type="entry name" value="WD40/YVTN_repeat-like_dom_sf"/>
</dbReference>
<dbReference type="AlphaFoldDB" id="C5M6K5"/>
<dbReference type="SUPFAM" id="SSF117289">
    <property type="entry name" value="Nucleoporin domain"/>
    <property type="match status" value="1"/>
</dbReference>
<dbReference type="Pfam" id="PF08801">
    <property type="entry name" value="Nucleoporin_N"/>
    <property type="match status" value="1"/>
</dbReference>
<comment type="subcellular location">
    <subcellularLocation>
        <location evidence="1">Nucleus</location>
    </subcellularLocation>
</comment>
<name>C5M6K5_CANTT</name>
<reference evidence="6 7" key="1">
    <citation type="journal article" date="2009" name="Nature">
        <title>Evolution of pathogenicity and sexual reproduction in eight Candida genomes.</title>
        <authorList>
            <person name="Butler G."/>
            <person name="Rasmussen M.D."/>
            <person name="Lin M.F."/>
            <person name="Santos M.A."/>
            <person name="Sakthikumar S."/>
            <person name="Munro C.A."/>
            <person name="Rheinbay E."/>
            <person name="Grabherr M."/>
            <person name="Forche A."/>
            <person name="Reedy J.L."/>
            <person name="Agrafioti I."/>
            <person name="Arnaud M.B."/>
            <person name="Bates S."/>
            <person name="Brown A.J."/>
            <person name="Brunke S."/>
            <person name="Costanzo M.C."/>
            <person name="Fitzpatrick D.A."/>
            <person name="de Groot P.W."/>
            <person name="Harris D."/>
            <person name="Hoyer L.L."/>
            <person name="Hube B."/>
            <person name="Klis F.M."/>
            <person name="Kodira C."/>
            <person name="Lennard N."/>
            <person name="Logue M.E."/>
            <person name="Martin R."/>
            <person name="Neiman A.M."/>
            <person name="Nikolaou E."/>
            <person name="Quail M.A."/>
            <person name="Quinn J."/>
            <person name="Santos M.C."/>
            <person name="Schmitzberger F.F."/>
            <person name="Sherlock G."/>
            <person name="Shah P."/>
            <person name="Silverstein K.A."/>
            <person name="Skrzypek M.S."/>
            <person name="Soll D."/>
            <person name="Staggs R."/>
            <person name="Stansfield I."/>
            <person name="Stumpf M.P."/>
            <person name="Sudbery P.E."/>
            <person name="Srikantha T."/>
            <person name="Zeng Q."/>
            <person name="Berman J."/>
            <person name="Berriman M."/>
            <person name="Heitman J."/>
            <person name="Gow N.A."/>
            <person name="Lorenz M.C."/>
            <person name="Birren B.W."/>
            <person name="Kellis M."/>
            <person name="Cuomo C.A."/>
        </authorList>
    </citation>
    <scope>NUCLEOTIDE SEQUENCE [LARGE SCALE GENOMIC DNA]</scope>
    <source>
        <strain evidence="7">ATCC MYA-3404 / T1</strain>
    </source>
</reference>
<evidence type="ECO:0000313" key="6">
    <source>
        <dbReference type="EMBL" id="EER34625.1"/>
    </source>
</evidence>